<dbReference type="Proteomes" id="UP000178068">
    <property type="component" value="Unassembled WGS sequence"/>
</dbReference>
<protein>
    <submittedName>
        <fullName evidence="2">Uncharacterized protein</fullName>
    </submittedName>
</protein>
<comment type="caution">
    <text evidence="2">The sequence shown here is derived from an EMBL/GenBank/DDBJ whole genome shotgun (WGS) entry which is preliminary data.</text>
</comment>
<reference evidence="2 3" key="1">
    <citation type="journal article" date="2016" name="Nat. Commun.">
        <title>Thousands of microbial genomes shed light on interconnected biogeochemical processes in an aquifer system.</title>
        <authorList>
            <person name="Anantharaman K."/>
            <person name="Brown C.T."/>
            <person name="Hug L.A."/>
            <person name="Sharon I."/>
            <person name="Castelle C.J."/>
            <person name="Probst A.J."/>
            <person name="Thomas B.C."/>
            <person name="Singh A."/>
            <person name="Wilkins M.J."/>
            <person name="Karaoz U."/>
            <person name="Brodie E.L."/>
            <person name="Williams K.H."/>
            <person name="Hubbard S.S."/>
            <person name="Banfield J.F."/>
        </authorList>
    </citation>
    <scope>NUCLEOTIDE SEQUENCE [LARGE SCALE GENOMIC DNA]</scope>
</reference>
<feature type="compositionally biased region" description="Polar residues" evidence="1">
    <location>
        <begin position="1"/>
        <end position="18"/>
    </location>
</feature>
<evidence type="ECO:0000313" key="2">
    <source>
        <dbReference type="EMBL" id="OGY30106.1"/>
    </source>
</evidence>
<feature type="region of interest" description="Disordered" evidence="1">
    <location>
        <begin position="1"/>
        <end position="20"/>
    </location>
</feature>
<accession>A0A1G1WQR9</accession>
<organism evidence="2 3">
    <name type="scientific">Candidatus Woykebacteria bacterium RIFCSPHIGHO2_12_FULL_45_10</name>
    <dbReference type="NCBI Taxonomy" id="1802603"/>
    <lineage>
        <taxon>Bacteria</taxon>
        <taxon>Candidatus Woykeibacteriota</taxon>
    </lineage>
</organism>
<name>A0A1G1WQR9_9BACT</name>
<sequence length="103" mass="11788">MVNEDSSQIAEQESWNSKSKYEQTYRGVGTSCILVDFESKDKIQGVETNLRSDLGKPKFEEIFVMNYIGKEFFNFSLLKALSLSPLNGLLIRSQFQPQTQLDL</sequence>
<dbReference type="AlphaFoldDB" id="A0A1G1WQR9"/>
<evidence type="ECO:0000256" key="1">
    <source>
        <dbReference type="SAM" id="MobiDB-lite"/>
    </source>
</evidence>
<dbReference type="STRING" id="1802603.A3F35_03285"/>
<dbReference type="EMBL" id="MHCZ01000014">
    <property type="protein sequence ID" value="OGY30106.1"/>
    <property type="molecule type" value="Genomic_DNA"/>
</dbReference>
<gene>
    <name evidence="2" type="ORF">A3F35_03285</name>
</gene>
<evidence type="ECO:0000313" key="3">
    <source>
        <dbReference type="Proteomes" id="UP000178068"/>
    </source>
</evidence>
<proteinExistence type="predicted"/>